<sequence length="90" mass="9849">MEVIPDTPILSPKTPLGIGDSYKSSFQINVISESAKTTSNQMSSMASESLNDSTDTAVKDRKHFWAYKARDGPRSLGSREIPKVSSLNLM</sequence>
<dbReference type="STRING" id="31246.A0A183Q7Q1"/>
<organism evidence="1 2">
    <name type="scientific">Schistosoma mattheei</name>
    <dbReference type="NCBI Taxonomy" id="31246"/>
    <lineage>
        <taxon>Eukaryota</taxon>
        <taxon>Metazoa</taxon>
        <taxon>Spiralia</taxon>
        <taxon>Lophotrochozoa</taxon>
        <taxon>Platyhelminthes</taxon>
        <taxon>Trematoda</taxon>
        <taxon>Digenea</taxon>
        <taxon>Strigeidida</taxon>
        <taxon>Schistosomatoidea</taxon>
        <taxon>Schistosomatidae</taxon>
        <taxon>Schistosoma</taxon>
    </lineage>
</organism>
<evidence type="ECO:0000313" key="1">
    <source>
        <dbReference type="EMBL" id="VDP87855.1"/>
    </source>
</evidence>
<gene>
    <name evidence="1" type="ORF">SMTD_LOCUS22637</name>
</gene>
<reference evidence="1 2" key="1">
    <citation type="submission" date="2018-11" db="EMBL/GenBank/DDBJ databases">
        <authorList>
            <consortium name="Pathogen Informatics"/>
        </authorList>
    </citation>
    <scope>NUCLEOTIDE SEQUENCE [LARGE SCALE GENOMIC DNA]</scope>
    <source>
        <strain>Denwood</strain>
        <strain evidence="2">Zambia</strain>
    </source>
</reference>
<dbReference type="Proteomes" id="UP000269396">
    <property type="component" value="Unassembled WGS sequence"/>
</dbReference>
<accession>A0A183Q7Q1</accession>
<dbReference type="AlphaFoldDB" id="A0A183Q7Q1"/>
<proteinExistence type="predicted"/>
<dbReference type="EMBL" id="UZAL01052820">
    <property type="protein sequence ID" value="VDP87855.1"/>
    <property type="molecule type" value="Genomic_DNA"/>
</dbReference>
<protein>
    <submittedName>
        <fullName evidence="1">Uncharacterized protein</fullName>
    </submittedName>
</protein>
<name>A0A183Q7Q1_9TREM</name>
<evidence type="ECO:0000313" key="2">
    <source>
        <dbReference type="Proteomes" id="UP000269396"/>
    </source>
</evidence>
<keyword evidence="2" id="KW-1185">Reference proteome</keyword>